<feature type="transmembrane region" description="Helical" evidence="1">
    <location>
        <begin position="212"/>
        <end position="232"/>
    </location>
</feature>
<dbReference type="AlphaFoldDB" id="A0A919V3G1"/>
<sequence length="242" mass="26769">MTLRIWSTRTIRTWPTPVVLLLFLSYAPVITLLWVALVVLAALVTAGPALWGGAPWDIWEQVSAGFAPWFALGLGFSLIRMFMPLHIAHGRIRREFTAHATVFTALFSAFLAVLIAVGYLLERVVLNSLGQTQSLGYHRFFTDTYQFTRVVAEYWSIYSSWMIVGVFVSAAFYRSRTLGLGSLLVGFPLVYLGRGLANLAVPDHLENLPGVAALGVSAVIFLIGALLVWALLRDIPLRAKTM</sequence>
<organism evidence="2 3">
    <name type="scientific">Sinosporangium siamense</name>
    <dbReference type="NCBI Taxonomy" id="1367973"/>
    <lineage>
        <taxon>Bacteria</taxon>
        <taxon>Bacillati</taxon>
        <taxon>Actinomycetota</taxon>
        <taxon>Actinomycetes</taxon>
        <taxon>Streptosporangiales</taxon>
        <taxon>Streptosporangiaceae</taxon>
        <taxon>Sinosporangium</taxon>
    </lineage>
</organism>
<reference evidence="2" key="1">
    <citation type="submission" date="2021-01" db="EMBL/GenBank/DDBJ databases">
        <title>Whole genome shotgun sequence of Sinosporangium siamense NBRC 109515.</title>
        <authorList>
            <person name="Komaki H."/>
            <person name="Tamura T."/>
        </authorList>
    </citation>
    <scope>NUCLEOTIDE SEQUENCE</scope>
    <source>
        <strain evidence="2">NBRC 109515</strain>
    </source>
</reference>
<feature type="transmembrane region" description="Helical" evidence="1">
    <location>
        <begin position="180"/>
        <end position="200"/>
    </location>
</feature>
<keyword evidence="1" id="KW-0812">Transmembrane</keyword>
<dbReference type="Proteomes" id="UP000606172">
    <property type="component" value="Unassembled WGS sequence"/>
</dbReference>
<keyword evidence="1" id="KW-1133">Transmembrane helix</keyword>
<comment type="caution">
    <text evidence="2">The sequence shown here is derived from an EMBL/GenBank/DDBJ whole genome shotgun (WGS) entry which is preliminary data.</text>
</comment>
<keyword evidence="3" id="KW-1185">Reference proteome</keyword>
<feature type="transmembrane region" description="Helical" evidence="1">
    <location>
        <begin position="100"/>
        <end position="121"/>
    </location>
</feature>
<feature type="transmembrane region" description="Helical" evidence="1">
    <location>
        <begin position="155"/>
        <end position="173"/>
    </location>
</feature>
<name>A0A919V3G1_9ACTN</name>
<feature type="transmembrane region" description="Helical" evidence="1">
    <location>
        <begin position="20"/>
        <end position="46"/>
    </location>
</feature>
<gene>
    <name evidence="2" type="ORF">Ssi02_11460</name>
</gene>
<protein>
    <submittedName>
        <fullName evidence="2">Uncharacterized protein</fullName>
    </submittedName>
</protein>
<evidence type="ECO:0000256" key="1">
    <source>
        <dbReference type="SAM" id="Phobius"/>
    </source>
</evidence>
<dbReference type="EMBL" id="BOOW01000007">
    <property type="protein sequence ID" value="GII90915.1"/>
    <property type="molecule type" value="Genomic_DNA"/>
</dbReference>
<feature type="transmembrane region" description="Helical" evidence="1">
    <location>
        <begin position="66"/>
        <end position="88"/>
    </location>
</feature>
<dbReference type="RefSeq" id="WP_204021755.1">
    <property type="nucleotide sequence ID" value="NZ_BOOW01000007.1"/>
</dbReference>
<accession>A0A919V3G1</accession>
<evidence type="ECO:0000313" key="2">
    <source>
        <dbReference type="EMBL" id="GII90915.1"/>
    </source>
</evidence>
<evidence type="ECO:0000313" key="3">
    <source>
        <dbReference type="Proteomes" id="UP000606172"/>
    </source>
</evidence>
<keyword evidence="1" id="KW-0472">Membrane</keyword>
<proteinExistence type="predicted"/>